<evidence type="ECO:0000313" key="2">
    <source>
        <dbReference type="Proteomes" id="UP001341840"/>
    </source>
</evidence>
<protein>
    <submittedName>
        <fullName evidence="1">Uncharacterized protein</fullName>
    </submittedName>
</protein>
<evidence type="ECO:0000313" key="1">
    <source>
        <dbReference type="EMBL" id="MED6207707.1"/>
    </source>
</evidence>
<organism evidence="1 2">
    <name type="scientific">Stylosanthes scabra</name>
    <dbReference type="NCBI Taxonomy" id="79078"/>
    <lineage>
        <taxon>Eukaryota</taxon>
        <taxon>Viridiplantae</taxon>
        <taxon>Streptophyta</taxon>
        <taxon>Embryophyta</taxon>
        <taxon>Tracheophyta</taxon>
        <taxon>Spermatophyta</taxon>
        <taxon>Magnoliopsida</taxon>
        <taxon>eudicotyledons</taxon>
        <taxon>Gunneridae</taxon>
        <taxon>Pentapetalae</taxon>
        <taxon>rosids</taxon>
        <taxon>fabids</taxon>
        <taxon>Fabales</taxon>
        <taxon>Fabaceae</taxon>
        <taxon>Papilionoideae</taxon>
        <taxon>50 kb inversion clade</taxon>
        <taxon>dalbergioids sensu lato</taxon>
        <taxon>Dalbergieae</taxon>
        <taxon>Pterocarpus clade</taxon>
        <taxon>Stylosanthes</taxon>
    </lineage>
</organism>
<gene>
    <name evidence="1" type="ORF">PIB30_038173</name>
</gene>
<name>A0ABU6YB99_9FABA</name>
<accession>A0ABU6YB99</accession>
<proteinExistence type="predicted"/>
<reference evidence="1 2" key="1">
    <citation type="journal article" date="2023" name="Plants (Basel)">
        <title>Bridging the Gap: Combining Genomics and Transcriptomics Approaches to Understand Stylosanthes scabra, an Orphan Legume from the Brazilian Caatinga.</title>
        <authorList>
            <person name="Ferreira-Neto J.R.C."/>
            <person name="da Silva M.D."/>
            <person name="Binneck E."/>
            <person name="de Melo N.F."/>
            <person name="da Silva R.H."/>
            <person name="de Melo A.L.T.M."/>
            <person name="Pandolfi V."/>
            <person name="Bustamante F.O."/>
            <person name="Brasileiro-Vidal A.C."/>
            <person name="Benko-Iseppon A.M."/>
        </authorList>
    </citation>
    <scope>NUCLEOTIDE SEQUENCE [LARGE SCALE GENOMIC DNA]</scope>
    <source>
        <tissue evidence="1">Leaves</tissue>
    </source>
</reference>
<sequence length="101" mass="10841">MRRIPSELRSYACLGESSTRISDLLGSPRVAPLFLPVLPAALGCAAPSSWKLISGGSGIRNHLLSGVKSKVIEERLFPHSIVTYSLDAGNWHEAGVLEEAK</sequence>
<dbReference type="Proteomes" id="UP001341840">
    <property type="component" value="Unassembled WGS sequence"/>
</dbReference>
<keyword evidence="2" id="KW-1185">Reference proteome</keyword>
<comment type="caution">
    <text evidence="1">The sequence shown here is derived from an EMBL/GenBank/DDBJ whole genome shotgun (WGS) entry which is preliminary data.</text>
</comment>
<dbReference type="EMBL" id="JASCZI010241851">
    <property type="protein sequence ID" value="MED6207707.1"/>
    <property type="molecule type" value="Genomic_DNA"/>
</dbReference>